<keyword evidence="11" id="KW-1185">Reference proteome</keyword>
<evidence type="ECO:0000256" key="4">
    <source>
        <dbReference type="ARBA" id="ARBA00022801"/>
    </source>
</evidence>
<dbReference type="InterPro" id="IPR036397">
    <property type="entry name" value="RNaseH_sf"/>
</dbReference>
<dbReference type="PANTHER" id="PTHR12801:SF114">
    <property type="entry name" value="EXONUCLEASE, PUTATIVE (AFU_ORTHOLOGUE AFUA_7G00870)-RELATED"/>
    <property type="match status" value="1"/>
</dbReference>
<feature type="compositionally biased region" description="Basic residues" evidence="8">
    <location>
        <begin position="129"/>
        <end position="140"/>
    </location>
</feature>
<dbReference type="InterPro" id="IPR013520">
    <property type="entry name" value="Ribonucl_H"/>
</dbReference>
<evidence type="ECO:0000313" key="11">
    <source>
        <dbReference type="Proteomes" id="UP000000560"/>
    </source>
</evidence>
<feature type="compositionally biased region" description="Polar residues" evidence="8">
    <location>
        <begin position="60"/>
        <end position="76"/>
    </location>
</feature>
<keyword evidence="6 10" id="KW-0269">Exonuclease</keyword>
<gene>
    <name evidence="10" type="ORF">ANIA_04357</name>
</gene>
<dbReference type="GO" id="GO:0008270">
    <property type="term" value="F:zinc ion binding"/>
    <property type="evidence" value="ECO:0007669"/>
    <property type="project" value="UniProtKB-KW"/>
</dbReference>
<keyword evidence="3 7" id="KW-0863">Zinc-finger</keyword>
<evidence type="ECO:0000256" key="5">
    <source>
        <dbReference type="ARBA" id="ARBA00022833"/>
    </source>
</evidence>
<proteinExistence type="predicted"/>
<dbReference type="AlphaFoldDB" id="Q5B523"/>
<sequence length="560" mass="61771">MDSKGPTNIPHFCHACQRTFVDANALRMHRRSSKAHTTERPVSPTKPIPGTRLMPKVRSISPTDRNGPNTESSSKPQCKLCNRAFKDENALSDHERSQSHKDKYKASHAVLIAGAGSKNPESTNETVQKKPRSRGKKKSSRSTVVSAAEAVNKREKPAFTSMPTSSSTAMVSLSTTMAAPSAQPGDGERKDELALHTIVLPQSKVPVPVPVPLSKSESLVQHNWKESWSGSWTSIPLAERESMLRLLETKCHSRKSLAKEHYWMRVPTQAEIEMTRKCDNCGVTKGQTDATGSSSASSKCRFHPTKKGFLSEVRGRGHGARKARCINCQHYGMSNGCIELLTHDFKQADIKFAQSRPSPAKNANARQAVVLDCEMVGVVGPNNSEVSEVVRLAAVDFLSGEVLVNTFVEPAADQRVINWRTRVSGVNKSLLSEMKKQGQTVQGWEAARDLLWMFVDKQTILIGHSLHNDLAVLGMVHQRIVDSAILTRDAVAGAKEDCARVRKLAKTFFELDIQTGKGHDCLEDTFAAREVVLWCLGNPEKLREWAAGEREVMALKKGRK</sequence>
<dbReference type="EMBL" id="BN001303">
    <property type="protein sequence ID" value="CBF77690.1"/>
    <property type="molecule type" value="Genomic_DNA"/>
</dbReference>
<organism evidence="10 11">
    <name type="scientific">Emericella nidulans (strain FGSC A4 / ATCC 38163 / CBS 112.46 / NRRL 194 / M139)</name>
    <name type="common">Aspergillus nidulans</name>
    <dbReference type="NCBI Taxonomy" id="227321"/>
    <lineage>
        <taxon>Eukaryota</taxon>
        <taxon>Fungi</taxon>
        <taxon>Dikarya</taxon>
        <taxon>Ascomycota</taxon>
        <taxon>Pezizomycotina</taxon>
        <taxon>Eurotiomycetes</taxon>
        <taxon>Eurotiomycetidae</taxon>
        <taxon>Eurotiales</taxon>
        <taxon>Aspergillaceae</taxon>
        <taxon>Aspergillus</taxon>
        <taxon>Aspergillus subgen. Nidulantes</taxon>
    </lineage>
</organism>
<reference evidence="11" key="1">
    <citation type="journal article" date="2005" name="Nature">
        <title>Sequencing of Aspergillus nidulans and comparative analysis with A. fumigatus and A. oryzae.</title>
        <authorList>
            <person name="Galagan J.E."/>
            <person name="Calvo S.E."/>
            <person name="Cuomo C."/>
            <person name="Ma L.J."/>
            <person name="Wortman J.R."/>
            <person name="Batzoglou S."/>
            <person name="Lee S.I."/>
            <person name="Basturkmen M."/>
            <person name="Spevak C.C."/>
            <person name="Clutterbuck J."/>
            <person name="Kapitonov V."/>
            <person name="Jurka J."/>
            <person name="Scazzocchio C."/>
            <person name="Farman M."/>
            <person name="Butler J."/>
            <person name="Purcell S."/>
            <person name="Harris S."/>
            <person name="Braus G.H."/>
            <person name="Draht O."/>
            <person name="Busch S."/>
            <person name="D'Enfert C."/>
            <person name="Bouchier C."/>
            <person name="Goldman G.H."/>
            <person name="Bell-Pedersen D."/>
            <person name="Griffiths-Jones S."/>
            <person name="Doonan J.H."/>
            <person name="Yu J."/>
            <person name="Vienken K."/>
            <person name="Pain A."/>
            <person name="Freitag M."/>
            <person name="Selker E.U."/>
            <person name="Archer D.B."/>
            <person name="Penalva M.A."/>
            <person name="Oakley B.R."/>
            <person name="Momany M."/>
            <person name="Tanaka T."/>
            <person name="Kumagai T."/>
            <person name="Asai K."/>
            <person name="Machida M."/>
            <person name="Nierman W.C."/>
            <person name="Denning D.W."/>
            <person name="Caddick M."/>
            <person name="Hynes M."/>
            <person name="Paoletti M."/>
            <person name="Fischer R."/>
            <person name="Miller B."/>
            <person name="Dyer P."/>
            <person name="Sachs M.S."/>
            <person name="Osmani S.A."/>
            <person name="Birren B.W."/>
        </authorList>
    </citation>
    <scope>NUCLEOTIDE SEQUENCE [LARGE SCALE GENOMIC DNA]</scope>
    <source>
        <strain evidence="11">FGSC A4 / ATCC 38163 / CBS 112.46 / NRRL 194 / M139</strain>
    </source>
</reference>
<feature type="domain" description="C2H2-type" evidence="9">
    <location>
        <begin position="11"/>
        <end position="41"/>
    </location>
</feature>
<dbReference type="SUPFAM" id="SSF53098">
    <property type="entry name" value="Ribonuclease H-like"/>
    <property type="match status" value="1"/>
</dbReference>
<dbReference type="CDD" id="cd06137">
    <property type="entry name" value="DEDDh_RNase"/>
    <property type="match status" value="1"/>
</dbReference>
<dbReference type="InterPro" id="IPR022755">
    <property type="entry name" value="Znf_C2H2_jaz"/>
</dbReference>
<dbReference type="GO" id="GO:0003676">
    <property type="term" value="F:nucleic acid binding"/>
    <property type="evidence" value="ECO:0007669"/>
    <property type="project" value="InterPro"/>
</dbReference>
<keyword evidence="2" id="KW-0479">Metal-binding</keyword>
<feature type="region of interest" description="Disordered" evidence="8">
    <location>
        <begin position="30"/>
        <end position="79"/>
    </location>
</feature>
<dbReference type="GO" id="GO:0006396">
    <property type="term" value="P:RNA processing"/>
    <property type="evidence" value="ECO:0000318"/>
    <property type="project" value="GO_Central"/>
</dbReference>
<evidence type="ECO:0000256" key="7">
    <source>
        <dbReference type="PROSITE-ProRule" id="PRU00042"/>
    </source>
</evidence>
<protein>
    <submittedName>
        <fullName evidence="10">RNA exonuclease, putative (AFU_orthologue AFUA_7G00870)</fullName>
    </submittedName>
</protein>
<dbReference type="RefSeq" id="XP_661961.1">
    <property type="nucleotide sequence ID" value="XM_656869.1"/>
</dbReference>
<feature type="region of interest" description="Disordered" evidence="8">
    <location>
        <begin position="112"/>
        <end position="166"/>
    </location>
</feature>
<evidence type="ECO:0000313" key="10">
    <source>
        <dbReference type="EMBL" id="CBF77690.1"/>
    </source>
</evidence>
<dbReference type="eggNOG" id="KOG2248">
    <property type="taxonomic scope" value="Eukaryota"/>
</dbReference>
<dbReference type="SMART" id="SM00451">
    <property type="entry name" value="ZnF_U1"/>
    <property type="match status" value="2"/>
</dbReference>
<dbReference type="GO" id="GO:0004527">
    <property type="term" value="F:exonuclease activity"/>
    <property type="evidence" value="ECO:0000318"/>
    <property type="project" value="GO_Central"/>
</dbReference>
<dbReference type="KEGG" id="ani:ANIA_04357"/>
<dbReference type="Gene3D" id="3.30.420.10">
    <property type="entry name" value="Ribonuclease H-like superfamily/Ribonuclease H"/>
    <property type="match status" value="1"/>
</dbReference>
<evidence type="ECO:0000259" key="9">
    <source>
        <dbReference type="PROSITE" id="PS50157"/>
    </source>
</evidence>
<name>Q5B523_EMENI</name>
<dbReference type="InterPro" id="IPR012337">
    <property type="entry name" value="RNaseH-like_sf"/>
</dbReference>
<dbReference type="InterPro" id="IPR036236">
    <property type="entry name" value="Znf_C2H2_sf"/>
</dbReference>
<dbReference type="GeneID" id="2872156"/>
<dbReference type="STRING" id="227321.Q5B523"/>
<feature type="domain" description="C2H2-type" evidence="9">
    <location>
        <begin position="76"/>
        <end position="105"/>
    </location>
</feature>
<dbReference type="InterPro" id="IPR003604">
    <property type="entry name" value="Matrin/U1-like-C_Znf_C2H2"/>
</dbReference>
<accession>Q5B523</accession>
<evidence type="ECO:0000256" key="6">
    <source>
        <dbReference type="ARBA" id="ARBA00022839"/>
    </source>
</evidence>
<dbReference type="OrthoDB" id="16516at2759"/>
<keyword evidence="4" id="KW-0378">Hydrolase</keyword>
<dbReference type="PANTHER" id="PTHR12801">
    <property type="entry name" value="RNA EXONUCLEASE REXO1 / RECO3 FAMILY MEMBER-RELATED"/>
    <property type="match status" value="1"/>
</dbReference>
<accession>C8V8Y6</accession>
<dbReference type="SMART" id="SM00479">
    <property type="entry name" value="EXOIII"/>
    <property type="match status" value="1"/>
</dbReference>
<keyword evidence="5" id="KW-0862">Zinc</keyword>
<dbReference type="OMA" id="QADIKFA"/>
<evidence type="ECO:0000256" key="2">
    <source>
        <dbReference type="ARBA" id="ARBA00022723"/>
    </source>
</evidence>
<dbReference type="InterPro" id="IPR047021">
    <property type="entry name" value="REXO1/3/4-like"/>
</dbReference>
<dbReference type="HOGENOM" id="CLU_486615_0_0_1"/>
<dbReference type="PROSITE" id="PS00028">
    <property type="entry name" value="ZINC_FINGER_C2H2_1"/>
    <property type="match status" value="1"/>
</dbReference>
<dbReference type="Proteomes" id="UP000000560">
    <property type="component" value="Chromosome III"/>
</dbReference>
<dbReference type="PROSITE" id="PS50157">
    <property type="entry name" value="ZINC_FINGER_C2H2_2"/>
    <property type="match status" value="2"/>
</dbReference>
<dbReference type="GO" id="GO:0005634">
    <property type="term" value="C:nucleus"/>
    <property type="evidence" value="ECO:0000318"/>
    <property type="project" value="GO_Central"/>
</dbReference>
<dbReference type="SUPFAM" id="SSF57667">
    <property type="entry name" value="beta-beta-alpha zinc fingers"/>
    <property type="match status" value="1"/>
</dbReference>
<dbReference type="InterPro" id="IPR013087">
    <property type="entry name" value="Znf_C2H2_type"/>
</dbReference>
<dbReference type="Gene3D" id="3.30.160.60">
    <property type="entry name" value="Classic Zinc Finger"/>
    <property type="match status" value="1"/>
</dbReference>
<evidence type="ECO:0000256" key="3">
    <source>
        <dbReference type="ARBA" id="ARBA00022771"/>
    </source>
</evidence>
<dbReference type="InParanoid" id="Q5B523"/>
<evidence type="ECO:0000256" key="1">
    <source>
        <dbReference type="ARBA" id="ARBA00022722"/>
    </source>
</evidence>
<dbReference type="FunFam" id="3.30.420.10:FF:000218">
    <property type="entry name" value="RNA exonuclease, putative"/>
    <property type="match status" value="1"/>
</dbReference>
<evidence type="ECO:0000256" key="8">
    <source>
        <dbReference type="SAM" id="MobiDB-lite"/>
    </source>
</evidence>
<keyword evidence="1" id="KW-0540">Nuclease</keyword>
<dbReference type="Pfam" id="PF12171">
    <property type="entry name" value="zf-C2H2_jaz"/>
    <property type="match status" value="2"/>
</dbReference>
<dbReference type="Pfam" id="PF00929">
    <property type="entry name" value="RNase_T"/>
    <property type="match status" value="1"/>
</dbReference>
<reference evidence="11" key="2">
    <citation type="journal article" date="2009" name="Fungal Genet. Biol.">
        <title>The 2008 update of the Aspergillus nidulans genome annotation: a community effort.</title>
        <authorList>
            <person name="Wortman J.R."/>
            <person name="Gilsenan J.M."/>
            <person name="Joardar V."/>
            <person name="Deegan J."/>
            <person name="Clutterbuck J."/>
            <person name="Andersen M.R."/>
            <person name="Archer D."/>
            <person name="Bencina M."/>
            <person name="Braus G."/>
            <person name="Coutinho P."/>
            <person name="von Dohren H."/>
            <person name="Doonan J."/>
            <person name="Driessen A.J."/>
            <person name="Durek P."/>
            <person name="Espeso E."/>
            <person name="Fekete E."/>
            <person name="Flipphi M."/>
            <person name="Estrada C.G."/>
            <person name="Geysens S."/>
            <person name="Goldman G."/>
            <person name="de Groot P.W."/>
            <person name="Hansen K."/>
            <person name="Harris S.D."/>
            <person name="Heinekamp T."/>
            <person name="Helmstaedt K."/>
            <person name="Henrissat B."/>
            <person name="Hofmann G."/>
            <person name="Homan T."/>
            <person name="Horio T."/>
            <person name="Horiuchi H."/>
            <person name="James S."/>
            <person name="Jones M."/>
            <person name="Karaffa L."/>
            <person name="Karanyi Z."/>
            <person name="Kato M."/>
            <person name="Keller N."/>
            <person name="Kelly D.E."/>
            <person name="Kiel J.A."/>
            <person name="Kim J.M."/>
            <person name="van der Klei I.J."/>
            <person name="Klis F.M."/>
            <person name="Kovalchuk A."/>
            <person name="Krasevec N."/>
            <person name="Kubicek C.P."/>
            <person name="Liu B."/>
            <person name="Maccabe A."/>
            <person name="Meyer V."/>
            <person name="Mirabito P."/>
            <person name="Miskei M."/>
            <person name="Mos M."/>
            <person name="Mullins J."/>
            <person name="Nelson D.R."/>
            <person name="Nielsen J."/>
            <person name="Oakley B.R."/>
            <person name="Osmani S.A."/>
            <person name="Pakula T."/>
            <person name="Paszewski A."/>
            <person name="Paulsen I."/>
            <person name="Pilsyk S."/>
            <person name="Pocsi I."/>
            <person name="Punt P.J."/>
            <person name="Ram A.F."/>
            <person name="Ren Q."/>
            <person name="Robellet X."/>
            <person name="Robson G."/>
            <person name="Seiboth B."/>
            <person name="van Solingen P."/>
            <person name="Specht T."/>
            <person name="Sun J."/>
            <person name="Taheri-Talesh N."/>
            <person name="Takeshita N."/>
            <person name="Ussery D."/>
            <person name="vanKuyk P.A."/>
            <person name="Visser H."/>
            <person name="van de Vondervoort P.J."/>
            <person name="de Vries R.P."/>
            <person name="Walton J."/>
            <person name="Xiang X."/>
            <person name="Xiong Y."/>
            <person name="Zeng A.P."/>
            <person name="Brandt B.W."/>
            <person name="Cornell M.J."/>
            <person name="van den Hondel C.A."/>
            <person name="Visser J."/>
            <person name="Oliver S.G."/>
            <person name="Turner G."/>
        </authorList>
    </citation>
    <scope>GENOME REANNOTATION</scope>
    <source>
        <strain evidence="11">FGSC A4 / ATCC 38163 / CBS 112.46 / NRRL 194 / M139</strain>
    </source>
</reference>
<dbReference type="SMART" id="SM00355">
    <property type="entry name" value="ZnF_C2H2"/>
    <property type="match status" value="2"/>
</dbReference>